<keyword evidence="7" id="KW-1185">Reference proteome</keyword>
<reference evidence="6 7" key="1">
    <citation type="submission" date="2019-02" db="EMBL/GenBank/DDBJ databases">
        <title>Shewanella sp. D4-2 isolated from Dokdo Island.</title>
        <authorList>
            <person name="Baek K."/>
        </authorList>
    </citation>
    <scope>NUCLEOTIDE SEQUENCE [LARGE SCALE GENOMIC DNA]</scope>
    <source>
        <strain evidence="6 7">D4-2</strain>
    </source>
</reference>
<evidence type="ECO:0000256" key="1">
    <source>
        <dbReference type="ARBA" id="ARBA00009437"/>
    </source>
</evidence>
<dbReference type="InterPro" id="IPR000847">
    <property type="entry name" value="LysR_HTH_N"/>
</dbReference>
<dbReference type="InterPro" id="IPR036388">
    <property type="entry name" value="WH-like_DNA-bd_sf"/>
</dbReference>
<dbReference type="SUPFAM" id="SSF53850">
    <property type="entry name" value="Periplasmic binding protein-like II"/>
    <property type="match status" value="1"/>
</dbReference>
<protein>
    <submittedName>
        <fullName evidence="6">LysR family transcriptional regulator</fullName>
    </submittedName>
</protein>
<accession>A0A411PH04</accession>
<keyword evidence="4" id="KW-0804">Transcription</keyword>
<dbReference type="PANTHER" id="PTHR30126:SF91">
    <property type="entry name" value="LYSR FAMILY TRANSCRIPTIONAL REGULATOR"/>
    <property type="match status" value="1"/>
</dbReference>
<proteinExistence type="inferred from homology"/>
<evidence type="ECO:0000256" key="4">
    <source>
        <dbReference type="ARBA" id="ARBA00023163"/>
    </source>
</evidence>
<feature type="domain" description="HTH lysR-type" evidence="5">
    <location>
        <begin position="3"/>
        <end position="61"/>
    </location>
</feature>
<keyword evidence="2" id="KW-0805">Transcription regulation</keyword>
<dbReference type="InterPro" id="IPR036390">
    <property type="entry name" value="WH_DNA-bd_sf"/>
</dbReference>
<evidence type="ECO:0000259" key="5">
    <source>
        <dbReference type="PROSITE" id="PS50931"/>
    </source>
</evidence>
<dbReference type="KEGG" id="smai:EXU30_08065"/>
<dbReference type="Gene3D" id="3.40.190.290">
    <property type="match status" value="1"/>
</dbReference>
<dbReference type="OrthoDB" id="9803735at2"/>
<dbReference type="GO" id="GO:0000976">
    <property type="term" value="F:transcription cis-regulatory region binding"/>
    <property type="evidence" value="ECO:0007669"/>
    <property type="project" value="TreeGrafter"/>
</dbReference>
<keyword evidence="3" id="KW-0238">DNA-binding</keyword>
<comment type="similarity">
    <text evidence="1">Belongs to the LysR transcriptional regulatory family.</text>
</comment>
<evidence type="ECO:0000256" key="3">
    <source>
        <dbReference type="ARBA" id="ARBA00023125"/>
    </source>
</evidence>
<dbReference type="PANTHER" id="PTHR30126">
    <property type="entry name" value="HTH-TYPE TRANSCRIPTIONAL REGULATOR"/>
    <property type="match status" value="1"/>
</dbReference>
<dbReference type="Gene3D" id="1.10.10.10">
    <property type="entry name" value="Winged helix-like DNA-binding domain superfamily/Winged helix DNA-binding domain"/>
    <property type="match status" value="1"/>
</dbReference>
<dbReference type="AlphaFoldDB" id="A0A411PH04"/>
<evidence type="ECO:0000313" key="6">
    <source>
        <dbReference type="EMBL" id="QBF82650.1"/>
    </source>
</evidence>
<dbReference type="InterPro" id="IPR005119">
    <property type="entry name" value="LysR_subst-bd"/>
</dbReference>
<dbReference type="Proteomes" id="UP000291106">
    <property type="component" value="Chromosome"/>
</dbReference>
<dbReference type="EMBL" id="CP036200">
    <property type="protein sequence ID" value="QBF82650.1"/>
    <property type="molecule type" value="Genomic_DNA"/>
</dbReference>
<dbReference type="RefSeq" id="WP_130598989.1">
    <property type="nucleotide sequence ID" value="NZ_CP036200.1"/>
</dbReference>
<sequence length="291" mass="33176">MILTTERLQYLVEVANKGSFSAAADALGVSVAAVNKSIQHLEFDLEITLFERHSGKKPTLTNEGKRLYFQALDVLPKLIAMEHDAQMLSEGVESKLTICVHCYSFYPVYAEAFSELLQRYPHIELNIIEGEELKSYDDDFDILIAPTRLVTPRGLNLENLDTINWKLVCAPHFALAKLHGEIELNDLEQYRQIMLPQGFFTSKDYQEAMRYSSNTIAVDRFYQFNQLLFQGVGFALYPEALAKQAISDNKLVELDFDFGNEDVTWPIDIIWRKSLGVAGQWLIERLRQAAG</sequence>
<dbReference type="GO" id="GO:0003700">
    <property type="term" value="F:DNA-binding transcription factor activity"/>
    <property type="evidence" value="ECO:0007669"/>
    <property type="project" value="InterPro"/>
</dbReference>
<dbReference type="CDD" id="cd05466">
    <property type="entry name" value="PBP2_LTTR_substrate"/>
    <property type="match status" value="1"/>
</dbReference>
<gene>
    <name evidence="6" type="ORF">EXU30_08065</name>
</gene>
<evidence type="ECO:0000313" key="7">
    <source>
        <dbReference type="Proteomes" id="UP000291106"/>
    </source>
</evidence>
<dbReference type="PROSITE" id="PS50931">
    <property type="entry name" value="HTH_LYSR"/>
    <property type="match status" value="1"/>
</dbReference>
<evidence type="ECO:0000256" key="2">
    <source>
        <dbReference type="ARBA" id="ARBA00023015"/>
    </source>
</evidence>
<name>A0A411PH04_9GAMM</name>
<dbReference type="Pfam" id="PF03466">
    <property type="entry name" value="LysR_substrate"/>
    <property type="match status" value="1"/>
</dbReference>
<dbReference type="SUPFAM" id="SSF46785">
    <property type="entry name" value="Winged helix' DNA-binding domain"/>
    <property type="match status" value="1"/>
</dbReference>
<organism evidence="6 7">
    <name type="scientific">Shewanella maritima</name>
    <dbReference type="NCBI Taxonomy" id="2520507"/>
    <lineage>
        <taxon>Bacteria</taxon>
        <taxon>Pseudomonadati</taxon>
        <taxon>Pseudomonadota</taxon>
        <taxon>Gammaproteobacteria</taxon>
        <taxon>Alteromonadales</taxon>
        <taxon>Shewanellaceae</taxon>
        <taxon>Shewanella</taxon>
    </lineage>
</organism>
<dbReference type="Pfam" id="PF00126">
    <property type="entry name" value="HTH_1"/>
    <property type="match status" value="1"/>
</dbReference>